<dbReference type="InterPro" id="IPR008807">
    <property type="entry name" value="ROS_MUCR"/>
</dbReference>
<evidence type="ECO:0000256" key="1">
    <source>
        <dbReference type="ARBA" id="ARBA00007031"/>
    </source>
</evidence>
<dbReference type="Proteomes" id="UP001055156">
    <property type="component" value="Unassembled WGS sequence"/>
</dbReference>
<evidence type="ECO:0000313" key="3">
    <source>
        <dbReference type="EMBL" id="GJE29727.1"/>
    </source>
</evidence>
<dbReference type="InterPro" id="IPR041920">
    <property type="entry name" value="ROS/MUCR_sf"/>
</dbReference>
<dbReference type="Gene3D" id="1.10.10.1550">
    <property type="entry name" value="ROS/MUCR transcriptional regulator protein"/>
    <property type="match status" value="1"/>
</dbReference>
<comment type="similarity">
    <text evidence="1">Belongs to the ros/MucR family.</text>
</comment>
<sequence length="182" mass="19583">MSDESQVASIDRIELAADLVSAYVSNNSMPAAELPGLIAQVHAALVNLSAPAAPVEDDIEKATPAQIKKSITPDALISFIDGKPYKTLKRHLTTHGLDFETYRRRYGLPADYPTVSANYSAARSALAKDLGLGQQRRRPAEMAAEASETVTEAPKARGRRTKVETTEEAPKKPRGRKSAVAA</sequence>
<evidence type="ECO:0008006" key="5">
    <source>
        <dbReference type="Google" id="ProtNLM"/>
    </source>
</evidence>
<dbReference type="EMBL" id="BPQV01000019">
    <property type="protein sequence ID" value="GJE29727.1"/>
    <property type="molecule type" value="Genomic_DNA"/>
</dbReference>
<feature type="region of interest" description="Disordered" evidence="2">
    <location>
        <begin position="130"/>
        <end position="182"/>
    </location>
</feature>
<accession>A0ABQ4TDG9</accession>
<reference evidence="3" key="2">
    <citation type="submission" date="2021-08" db="EMBL/GenBank/DDBJ databases">
        <authorList>
            <person name="Tani A."/>
            <person name="Ola A."/>
            <person name="Ogura Y."/>
            <person name="Katsura K."/>
            <person name="Hayashi T."/>
        </authorList>
    </citation>
    <scope>NUCLEOTIDE SEQUENCE</scope>
    <source>
        <strain evidence="3">NBRC 15689</strain>
    </source>
</reference>
<proteinExistence type="inferred from homology"/>
<protein>
    <recommendedName>
        <fullName evidence="5">MucR family transcriptional regulator</fullName>
    </recommendedName>
</protein>
<reference evidence="3" key="1">
    <citation type="journal article" date="2021" name="Front. Microbiol.">
        <title>Comprehensive Comparative Genomics and Phenotyping of Methylobacterium Species.</title>
        <authorList>
            <person name="Alessa O."/>
            <person name="Ogura Y."/>
            <person name="Fujitani Y."/>
            <person name="Takami H."/>
            <person name="Hayashi T."/>
            <person name="Sahin N."/>
            <person name="Tani A."/>
        </authorList>
    </citation>
    <scope>NUCLEOTIDE SEQUENCE</scope>
    <source>
        <strain evidence="3">NBRC 15689</strain>
    </source>
</reference>
<keyword evidence="4" id="KW-1185">Reference proteome</keyword>
<name>A0ABQ4TDG9_METOR</name>
<feature type="compositionally biased region" description="Basic residues" evidence="2">
    <location>
        <begin position="172"/>
        <end position="182"/>
    </location>
</feature>
<evidence type="ECO:0000313" key="4">
    <source>
        <dbReference type="Proteomes" id="UP001055156"/>
    </source>
</evidence>
<gene>
    <name evidence="3" type="ORF">LKMONMHP_4611</name>
</gene>
<organism evidence="3 4">
    <name type="scientific">Methylobacterium organophilum</name>
    <dbReference type="NCBI Taxonomy" id="410"/>
    <lineage>
        <taxon>Bacteria</taxon>
        <taxon>Pseudomonadati</taxon>
        <taxon>Pseudomonadota</taxon>
        <taxon>Alphaproteobacteria</taxon>
        <taxon>Hyphomicrobiales</taxon>
        <taxon>Methylobacteriaceae</taxon>
        <taxon>Methylobacterium</taxon>
    </lineage>
</organism>
<evidence type="ECO:0000256" key="2">
    <source>
        <dbReference type="SAM" id="MobiDB-lite"/>
    </source>
</evidence>
<comment type="caution">
    <text evidence="3">The sequence shown here is derived from an EMBL/GenBank/DDBJ whole genome shotgun (WGS) entry which is preliminary data.</text>
</comment>
<dbReference type="RefSeq" id="WP_238314897.1">
    <property type="nucleotide sequence ID" value="NZ_BPQV01000019.1"/>
</dbReference>
<feature type="compositionally biased region" description="Basic and acidic residues" evidence="2">
    <location>
        <begin position="161"/>
        <end position="171"/>
    </location>
</feature>
<dbReference type="Pfam" id="PF05443">
    <property type="entry name" value="ROS_MUCR"/>
    <property type="match status" value="1"/>
</dbReference>